<dbReference type="PRINTS" id="PR00449">
    <property type="entry name" value="RASTRNSFRMNG"/>
</dbReference>
<dbReference type="PROSITE" id="PS51421">
    <property type="entry name" value="RAS"/>
    <property type="match status" value="1"/>
</dbReference>
<dbReference type="GO" id="GO:0019003">
    <property type="term" value="F:GDP binding"/>
    <property type="evidence" value="ECO:0000318"/>
    <property type="project" value="GO_Central"/>
</dbReference>
<dbReference type="InterPro" id="IPR001806">
    <property type="entry name" value="Small_GTPase"/>
</dbReference>
<dbReference type="GO" id="GO:0007165">
    <property type="term" value="P:signal transduction"/>
    <property type="evidence" value="ECO:0007669"/>
    <property type="project" value="InterPro"/>
</dbReference>
<dbReference type="PROSITE" id="PS51420">
    <property type="entry name" value="RHO"/>
    <property type="match status" value="1"/>
</dbReference>
<evidence type="ECO:0000313" key="10">
    <source>
        <dbReference type="EnsemblMetazoa" id="PPA23837.1"/>
    </source>
</evidence>
<comment type="similarity">
    <text evidence="9">Belongs to the small GTPase superfamily. Di-Ras family.</text>
</comment>
<comment type="subcellular location">
    <subcellularLocation>
        <location evidence="1">Cell membrane</location>
        <topology evidence="1">Lipid-anchor</topology>
        <orientation evidence="1">Cytoplasmic side</orientation>
    </subcellularLocation>
</comment>
<reference evidence="11" key="1">
    <citation type="journal article" date="2008" name="Nat. Genet.">
        <title>The Pristionchus pacificus genome provides a unique perspective on nematode lifestyle and parasitism.</title>
        <authorList>
            <person name="Dieterich C."/>
            <person name="Clifton S.W."/>
            <person name="Schuster L.N."/>
            <person name="Chinwalla A."/>
            <person name="Delehaunty K."/>
            <person name="Dinkelacker I."/>
            <person name="Fulton L."/>
            <person name="Fulton R."/>
            <person name="Godfrey J."/>
            <person name="Minx P."/>
            <person name="Mitreva M."/>
            <person name="Roeseler W."/>
            <person name="Tian H."/>
            <person name="Witte H."/>
            <person name="Yang S.P."/>
            <person name="Wilson R.K."/>
            <person name="Sommer R.J."/>
        </authorList>
    </citation>
    <scope>NUCLEOTIDE SEQUENCE [LARGE SCALE GENOMIC DNA]</scope>
    <source>
        <strain evidence="11">PS312</strain>
    </source>
</reference>
<dbReference type="InterPro" id="IPR027417">
    <property type="entry name" value="P-loop_NTPase"/>
</dbReference>
<evidence type="ECO:0000256" key="6">
    <source>
        <dbReference type="ARBA" id="ARBA00023136"/>
    </source>
</evidence>
<dbReference type="SUPFAM" id="SSF52540">
    <property type="entry name" value="P-loop containing nucleoside triphosphate hydrolases"/>
    <property type="match status" value="1"/>
</dbReference>
<keyword evidence="7" id="KW-0449">Lipoprotein</keyword>
<proteinExistence type="inferred from homology"/>
<dbReference type="FunFam" id="3.40.50.300:FF:000303">
    <property type="entry name" value="GTP-binding protein Di-Ras2"/>
    <property type="match status" value="1"/>
</dbReference>
<gene>
    <name evidence="10" type="primary">WBGene00113391</name>
</gene>
<name>A0A2A6CXR8_PRIPA</name>
<evidence type="ECO:0000256" key="4">
    <source>
        <dbReference type="ARBA" id="ARBA00022741"/>
    </source>
</evidence>
<accession>A0A2A6CXR8</accession>
<dbReference type="PROSITE" id="PS51419">
    <property type="entry name" value="RAB"/>
    <property type="match status" value="1"/>
</dbReference>
<dbReference type="Pfam" id="PF00071">
    <property type="entry name" value="Ras"/>
    <property type="match status" value="1"/>
</dbReference>
<keyword evidence="2" id="KW-1003">Cell membrane</keyword>
<accession>A0A8R1UGR4</accession>
<keyword evidence="5" id="KW-0342">GTP-binding</keyword>
<dbReference type="Gene3D" id="3.40.50.300">
    <property type="entry name" value="P-loop containing nucleotide triphosphate hydrolases"/>
    <property type="match status" value="1"/>
</dbReference>
<evidence type="ECO:0000256" key="1">
    <source>
        <dbReference type="ARBA" id="ARBA00004342"/>
    </source>
</evidence>
<dbReference type="SMART" id="SM00173">
    <property type="entry name" value="RAS"/>
    <property type="match status" value="1"/>
</dbReference>
<dbReference type="NCBIfam" id="TIGR00231">
    <property type="entry name" value="small_GTP"/>
    <property type="match status" value="1"/>
</dbReference>
<keyword evidence="8" id="KW-0636">Prenylation</keyword>
<keyword evidence="4" id="KW-0547">Nucleotide-binding</keyword>
<organism evidence="10 11">
    <name type="scientific">Pristionchus pacificus</name>
    <name type="common">Parasitic nematode worm</name>
    <dbReference type="NCBI Taxonomy" id="54126"/>
    <lineage>
        <taxon>Eukaryota</taxon>
        <taxon>Metazoa</taxon>
        <taxon>Ecdysozoa</taxon>
        <taxon>Nematoda</taxon>
        <taxon>Chromadorea</taxon>
        <taxon>Rhabditida</taxon>
        <taxon>Rhabditina</taxon>
        <taxon>Diplogasteromorpha</taxon>
        <taxon>Diplogasteroidea</taxon>
        <taxon>Neodiplogasteridae</taxon>
        <taxon>Pristionchus</taxon>
    </lineage>
</organism>
<evidence type="ECO:0000256" key="5">
    <source>
        <dbReference type="ARBA" id="ARBA00023134"/>
    </source>
</evidence>
<dbReference type="InterPro" id="IPR005225">
    <property type="entry name" value="Small_GTP-bd"/>
</dbReference>
<dbReference type="InterPro" id="IPR020849">
    <property type="entry name" value="Small_GTPase_Ras-type"/>
</dbReference>
<evidence type="ECO:0000256" key="3">
    <source>
        <dbReference type="ARBA" id="ARBA00022481"/>
    </source>
</evidence>
<evidence type="ECO:0000256" key="7">
    <source>
        <dbReference type="ARBA" id="ARBA00023288"/>
    </source>
</evidence>
<dbReference type="SMART" id="SM00174">
    <property type="entry name" value="RHO"/>
    <property type="match status" value="1"/>
</dbReference>
<dbReference type="GO" id="GO:0005886">
    <property type="term" value="C:plasma membrane"/>
    <property type="evidence" value="ECO:0000318"/>
    <property type="project" value="GO_Central"/>
</dbReference>
<dbReference type="GO" id="GO:0003924">
    <property type="term" value="F:GTPase activity"/>
    <property type="evidence" value="ECO:0000318"/>
    <property type="project" value="GO_Central"/>
</dbReference>
<dbReference type="PANTHER" id="PTHR24070">
    <property type="entry name" value="RAS, DI-RAS, AND RHEB FAMILY MEMBERS OF SMALL GTPASE SUPERFAMILY"/>
    <property type="match status" value="1"/>
</dbReference>
<evidence type="ECO:0000256" key="9">
    <source>
        <dbReference type="ARBA" id="ARBA00061515"/>
    </source>
</evidence>
<dbReference type="Proteomes" id="UP000005239">
    <property type="component" value="Unassembled WGS sequence"/>
</dbReference>
<dbReference type="OrthoDB" id="265044at2759"/>
<dbReference type="AlphaFoldDB" id="A0A2A6CXR8"/>
<protein>
    <submittedName>
        <fullName evidence="10">Drn-1</fullName>
    </submittedName>
</protein>
<dbReference type="GO" id="GO:0005525">
    <property type="term" value="F:GTP binding"/>
    <property type="evidence" value="ECO:0000318"/>
    <property type="project" value="GO_Central"/>
</dbReference>
<keyword evidence="11" id="KW-1185">Reference proteome</keyword>
<keyword evidence="6" id="KW-0472">Membrane</keyword>
<keyword evidence="3" id="KW-0488">Methylation</keyword>
<evidence type="ECO:0000256" key="2">
    <source>
        <dbReference type="ARBA" id="ARBA00022475"/>
    </source>
</evidence>
<sequence length="234" mass="25264">MCPLFDCVVCRSSSLYPLGVIGDDSAGGASGRGGSSAAGSDGSDYRVAVFGAGGVGKSSLTQRFVKGTFSDNYVPTIEDTYRQVISCNQKSVCTLQITDTTGSHQFPAMQRLSVSKGHAFVLVYAVTSRASFEELIPIVKMIHEVKGSGIDDVPVMLVGNKNDEPPSKRQIPTSFGEKASKEWKCGFIETSAKNNDNVQELFQKLLAMEKKRQLQLTMDDGEGKNAKKKKCTLM</sequence>
<evidence type="ECO:0000256" key="8">
    <source>
        <dbReference type="ARBA" id="ARBA00023289"/>
    </source>
</evidence>
<dbReference type="EnsemblMetazoa" id="PPA23837.1">
    <property type="protein sequence ID" value="PPA23837.1"/>
    <property type="gene ID" value="WBGene00113391"/>
</dbReference>
<evidence type="ECO:0000313" key="11">
    <source>
        <dbReference type="Proteomes" id="UP000005239"/>
    </source>
</evidence>
<dbReference type="SMART" id="SM00175">
    <property type="entry name" value="RAB"/>
    <property type="match status" value="1"/>
</dbReference>
<reference evidence="10" key="2">
    <citation type="submission" date="2022-06" db="UniProtKB">
        <authorList>
            <consortium name="EnsemblMetazoa"/>
        </authorList>
    </citation>
    <scope>IDENTIFICATION</scope>
    <source>
        <strain evidence="10">PS312</strain>
    </source>
</reference>